<dbReference type="GO" id="GO:0009368">
    <property type="term" value="C:endopeptidase Clp complex"/>
    <property type="evidence" value="ECO:0007669"/>
    <property type="project" value="TreeGrafter"/>
</dbReference>
<dbReference type="GO" id="GO:0004176">
    <property type="term" value="F:ATP-dependent peptidase activity"/>
    <property type="evidence" value="ECO:0007669"/>
    <property type="project" value="InterPro"/>
</dbReference>
<dbReference type="GO" id="GO:0051117">
    <property type="term" value="F:ATPase binding"/>
    <property type="evidence" value="ECO:0007669"/>
    <property type="project" value="TreeGrafter"/>
</dbReference>
<dbReference type="EMBL" id="BK015555">
    <property type="protein sequence ID" value="DAE12616.1"/>
    <property type="molecule type" value="Genomic_DNA"/>
</dbReference>
<reference evidence="5" key="1">
    <citation type="journal article" date="2021" name="Proc. Natl. Acad. Sci. U.S.A.">
        <title>A Catalog of Tens of Thousands of Viruses from Human Metagenomes Reveals Hidden Associations with Chronic Diseases.</title>
        <authorList>
            <person name="Tisza M.J."/>
            <person name="Buck C.B."/>
        </authorList>
    </citation>
    <scope>NUCLEOTIDE SEQUENCE</scope>
    <source>
        <strain evidence="5">CtOCb13</strain>
    </source>
</reference>
<dbReference type="CDD" id="cd07016">
    <property type="entry name" value="S14_ClpP_1"/>
    <property type="match status" value="1"/>
</dbReference>
<dbReference type="SUPFAM" id="SSF52096">
    <property type="entry name" value="ClpP/crotonase"/>
    <property type="match status" value="1"/>
</dbReference>
<dbReference type="Gene3D" id="3.90.226.10">
    <property type="entry name" value="2-enoyl-CoA Hydratase, Chain A, domain 1"/>
    <property type="match status" value="1"/>
</dbReference>
<name>A0A8S5Q0V3_9CAUD</name>
<feature type="coiled-coil region" evidence="4">
    <location>
        <begin position="255"/>
        <end position="327"/>
    </location>
</feature>
<dbReference type="PANTHER" id="PTHR10381">
    <property type="entry name" value="ATP-DEPENDENT CLP PROTEASE PROTEOLYTIC SUBUNIT"/>
    <property type="match status" value="1"/>
</dbReference>
<proteinExistence type="inferred from homology"/>
<evidence type="ECO:0000256" key="4">
    <source>
        <dbReference type="SAM" id="Coils"/>
    </source>
</evidence>
<keyword evidence="3" id="KW-0378">Hydrolase</keyword>
<keyword evidence="4" id="KW-0175">Coiled coil</keyword>
<comment type="similarity">
    <text evidence="1">Belongs to the peptidase S14 family.</text>
</comment>
<protein>
    <submittedName>
        <fullName evidence="5">Putative ATP dependent Clp protease</fullName>
    </submittedName>
</protein>
<evidence type="ECO:0000256" key="1">
    <source>
        <dbReference type="ARBA" id="ARBA00007039"/>
    </source>
</evidence>
<evidence type="ECO:0000313" key="5">
    <source>
        <dbReference type="EMBL" id="DAE12616.1"/>
    </source>
</evidence>
<dbReference type="GO" id="GO:0004252">
    <property type="term" value="F:serine-type endopeptidase activity"/>
    <property type="evidence" value="ECO:0007669"/>
    <property type="project" value="InterPro"/>
</dbReference>
<keyword evidence="2" id="KW-0963">Cytoplasm</keyword>
<dbReference type="InterPro" id="IPR001907">
    <property type="entry name" value="ClpP"/>
</dbReference>
<evidence type="ECO:0000256" key="2">
    <source>
        <dbReference type="ARBA" id="ARBA00022490"/>
    </source>
</evidence>
<dbReference type="InterPro" id="IPR023562">
    <property type="entry name" value="ClpP/TepA"/>
</dbReference>
<dbReference type="PANTHER" id="PTHR10381:SF70">
    <property type="entry name" value="ATP-DEPENDENT CLP PROTEASE PROTEOLYTIC SUBUNIT"/>
    <property type="match status" value="1"/>
</dbReference>
<dbReference type="InterPro" id="IPR029045">
    <property type="entry name" value="ClpP/crotonase-like_dom_sf"/>
</dbReference>
<dbReference type="Pfam" id="PF00574">
    <property type="entry name" value="CLP_protease"/>
    <property type="match status" value="1"/>
</dbReference>
<sequence>MAKSKDFKFIKGAYCAGSPADICYYTDVDYWSVQDFLWEFDYLINYVNPSKIRIHINSVGGSVIEGMSVFAKIMDCKIPTECINDALAASMGSIIWAAGDELYMKDYALLMIHNPFCDADGEKQYNQATEAFTQQLKTIYVKRFGLSEEEVENIMNGKEGDDGTFLTAAQAVEKGFVQADHVIETPKAIKDQIQAALKDTKDVGQIKAIYGLVSPTLPSTTINEQKTISKLNTMDESKITVFAALFGLTGDKATADNVTAKINELKAKADKAESTQKALDETKAELTKANAELTGAKTSIKNLTEDLTKTKEALKVYQDAEAKAQEKKVNDLIDKAIAECKINKDEREDYLKMARNDFEMAERVLAKIPARDNLGGIISHANQQEAIEGTKTEEQKIQAKVEEVVGQSFKFRTLD</sequence>
<accession>A0A8S5Q0V3</accession>
<organism evidence="5">
    <name type="scientific">Siphoviridae sp. ctOCb13</name>
    <dbReference type="NCBI Taxonomy" id="2825477"/>
    <lineage>
        <taxon>Viruses</taxon>
        <taxon>Duplodnaviria</taxon>
        <taxon>Heunggongvirae</taxon>
        <taxon>Uroviricota</taxon>
        <taxon>Caudoviricetes</taxon>
    </lineage>
</organism>
<keyword evidence="5" id="KW-0645">Protease</keyword>
<evidence type="ECO:0000256" key="3">
    <source>
        <dbReference type="ARBA" id="ARBA00022801"/>
    </source>
</evidence>
<dbReference type="GO" id="GO:0006515">
    <property type="term" value="P:protein quality control for misfolded or incompletely synthesized proteins"/>
    <property type="evidence" value="ECO:0007669"/>
    <property type="project" value="TreeGrafter"/>
</dbReference>
<dbReference type="PRINTS" id="PR00127">
    <property type="entry name" value="CLPPROTEASEP"/>
</dbReference>